<evidence type="ECO:0000256" key="1">
    <source>
        <dbReference type="ARBA" id="ARBA00004141"/>
    </source>
</evidence>
<proteinExistence type="inferred from homology"/>
<comment type="similarity">
    <text evidence="2 12">Belongs to the amiloride-sensitive sodium channel (TC 1.A.6) family.</text>
</comment>
<evidence type="ECO:0000313" key="16">
    <source>
        <dbReference type="Proteomes" id="UP001168821"/>
    </source>
</evidence>
<comment type="subcellular location">
    <subcellularLocation>
        <location evidence="1">Membrane</location>
        <topology evidence="1">Multi-pass membrane protein</topology>
    </subcellularLocation>
</comment>
<evidence type="ECO:0008006" key="17">
    <source>
        <dbReference type="Google" id="ProtNLM"/>
    </source>
</evidence>
<dbReference type="PRINTS" id="PR01078">
    <property type="entry name" value="AMINACHANNEL"/>
</dbReference>
<evidence type="ECO:0000313" key="14">
    <source>
        <dbReference type="EMBL" id="KAJ3646064.1"/>
    </source>
</evidence>
<dbReference type="InterPro" id="IPR001873">
    <property type="entry name" value="ENaC"/>
</dbReference>
<gene>
    <name evidence="14" type="ORF">Zmor_023675</name>
    <name evidence="15" type="ORF">Zmor_023710</name>
</gene>
<organism evidence="15 16">
    <name type="scientific">Zophobas morio</name>
    <dbReference type="NCBI Taxonomy" id="2755281"/>
    <lineage>
        <taxon>Eukaryota</taxon>
        <taxon>Metazoa</taxon>
        <taxon>Ecdysozoa</taxon>
        <taxon>Arthropoda</taxon>
        <taxon>Hexapoda</taxon>
        <taxon>Insecta</taxon>
        <taxon>Pterygota</taxon>
        <taxon>Neoptera</taxon>
        <taxon>Endopterygota</taxon>
        <taxon>Coleoptera</taxon>
        <taxon>Polyphaga</taxon>
        <taxon>Cucujiformia</taxon>
        <taxon>Tenebrionidae</taxon>
        <taxon>Zophobas</taxon>
    </lineage>
</organism>
<dbReference type="Gene3D" id="2.60.470.10">
    <property type="entry name" value="Acid-sensing ion channels like domains"/>
    <property type="match status" value="1"/>
</dbReference>
<keyword evidence="4 12" id="KW-0894">Sodium channel</keyword>
<evidence type="ECO:0000256" key="6">
    <source>
        <dbReference type="ARBA" id="ARBA00022989"/>
    </source>
</evidence>
<evidence type="ECO:0000256" key="10">
    <source>
        <dbReference type="ARBA" id="ARBA00023201"/>
    </source>
</evidence>
<keyword evidence="6 13" id="KW-1133">Transmembrane helix</keyword>
<keyword evidence="9 13" id="KW-0472">Membrane</keyword>
<dbReference type="Pfam" id="PF00858">
    <property type="entry name" value="ASC"/>
    <property type="match status" value="1"/>
</dbReference>
<reference evidence="15" key="1">
    <citation type="journal article" date="2023" name="G3 (Bethesda)">
        <title>Whole genome assemblies of Zophobas morio and Tenebrio molitor.</title>
        <authorList>
            <person name="Kaur S."/>
            <person name="Stinson S.A."/>
            <person name="diCenzo G.C."/>
        </authorList>
    </citation>
    <scope>NUCLEOTIDE SEQUENCE</scope>
    <source>
        <strain evidence="15">QUZm001</strain>
    </source>
</reference>
<dbReference type="AlphaFoldDB" id="A0AA38M7K2"/>
<evidence type="ECO:0000256" key="13">
    <source>
        <dbReference type="SAM" id="Phobius"/>
    </source>
</evidence>
<dbReference type="PANTHER" id="PTHR11690">
    <property type="entry name" value="AMILORIDE-SENSITIVE SODIUM CHANNEL-RELATED"/>
    <property type="match status" value="1"/>
</dbReference>
<accession>A0AA38M7K2</accession>
<dbReference type="GO" id="GO:0015280">
    <property type="term" value="F:ligand-gated sodium channel activity"/>
    <property type="evidence" value="ECO:0007669"/>
    <property type="project" value="TreeGrafter"/>
</dbReference>
<dbReference type="PANTHER" id="PTHR11690:SF288">
    <property type="entry name" value="AMILORIDE-SENSITIVE NA+ CHANNEL-RELATED"/>
    <property type="match status" value="1"/>
</dbReference>
<evidence type="ECO:0000256" key="4">
    <source>
        <dbReference type="ARBA" id="ARBA00022461"/>
    </source>
</evidence>
<evidence type="ECO:0000256" key="12">
    <source>
        <dbReference type="RuleBase" id="RU000679"/>
    </source>
</evidence>
<keyword evidence="5 12" id="KW-0812">Transmembrane</keyword>
<keyword evidence="7" id="KW-0915">Sodium</keyword>
<keyword evidence="11 12" id="KW-0407">Ion channel</keyword>
<evidence type="ECO:0000256" key="5">
    <source>
        <dbReference type="ARBA" id="ARBA00022692"/>
    </source>
</evidence>
<dbReference type="EMBL" id="JALNTZ010000007">
    <property type="protein sequence ID" value="KAJ3646103.1"/>
    <property type="molecule type" value="Genomic_DNA"/>
</dbReference>
<evidence type="ECO:0000256" key="11">
    <source>
        <dbReference type="ARBA" id="ARBA00023303"/>
    </source>
</evidence>
<evidence type="ECO:0000256" key="8">
    <source>
        <dbReference type="ARBA" id="ARBA00023065"/>
    </source>
</evidence>
<keyword evidence="16" id="KW-1185">Reference proteome</keyword>
<keyword evidence="10 12" id="KW-0739">Sodium transport</keyword>
<keyword evidence="3 12" id="KW-0813">Transport</keyword>
<dbReference type="Proteomes" id="UP001168821">
    <property type="component" value="Unassembled WGS sequence"/>
</dbReference>
<dbReference type="GO" id="GO:0005886">
    <property type="term" value="C:plasma membrane"/>
    <property type="evidence" value="ECO:0007669"/>
    <property type="project" value="TreeGrafter"/>
</dbReference>
<protein>
    <recommendedName>
        <fullName evidence="17">Sodium channel protein Nach</fullName>
    </recommendedName>
</protein>
<sequence>MSFDKNARKANTCTDIRNYFKEYCDATSIHGFKYFGENRSLCERLWWSMIFIICLSGCCFVIFTIYEKYEKSPVIVTFATKETPIYKIPFPTVTICPEIKSTKAKFYYGRAVKEKNDGKSTFEDDQKIDYLSVLCDSYNRVPHLQNESFTEDFFNTLHEIKPDILNQIYGCVFMGKELKCKDIFIPVMTDEGICYSFNILDRSQIFDDLVYHFNGYHKTGENSSTWSIDKGYLNESKIDIYPRRALLAGAANGLTMQLATPKNDIDHTCKGIQGYRVVLHTPMRMPRLKQEYFRVPLDEAVVTAVKPIMISTSEAVKKYDIKKRDCCFPFERKLMFFKTYSQLNCQLECLTNFTLATCGCVNFFMPRHNNTKICGTGKYECMKLAESILYTEEVYEKFLDRPKKLMRETTVDCNCMPLCTDLSYNTETSQTSWTWKEDAFSRSKQNLDKQKMHLSSLTIYFKFNHFITSERNELYGPTDFLANFGGLLGLFTGFSLLSLMEIIYFLTLRICCNMKMYGKWTGLAKQ</sequence>
<name>A0AA38M7K2_9CUCU</name>
<evidence type="ECO:0000256" key="7">
    <source>
        <dbReference type="ARBA" id="ARBA00023053"/>
    </source>
</evidence>
<evidence type="ECO:0000256" key="3">
    <source>
        <dbReference type="ARBA" id="ARBA00022448"/>
    </source>
</evidence>
<dbReference type="Gene3D" id="1.10.287.770">
    <property type="entry name" value="YojJ-like"/>
    <property type="match status" value="1"/>
</dbReference>
<evidence type="ECO:0000313" key="15">
    <source>
        <dbReference type="EMBL" id="KAJ3646103.1"/>
    </source>
</evidence>
<keyword evidence="8 12" id="KW-0406">Ion transport</keyword>
<feature type="transmembrane region" description="Helical" evidence="13">
    <location>
        <begin position="45"/>
        <end position="66"/>
    </location>
</feature>
<evidence type="ECO:0000256" key="2">
    <source>
        <dbReference type="ARBA" id="ARBA00007193"/>
    </source>
</evidence>
<feature type="transmembrane region" description="Helical" evidence="13">
    <location>
        <begin position="480"/>
        <end position="506"/>
    </location>
</feature>
<comment type="caution">
    <text evidence="15">The sequence shown here is derived from an EMBL/GenBank/DDBJ whole genome shotgun (WGS) entry which is preliminary data.</text>
</comment>
<evidence type="ECO:0000256" key="9">
    <source>
        <dbReference type="ARBA" id="ARBA00023136"/>
    </source>
</evidence>
<dbReference type="EMBL" id="JALNTZ010000007">
    <property type="protein sequence ID" value="KAJ3646064.1"/>
    <property type="molecule type" value="Genomic_DNA"/>
</dbReference>